<organism evidence="20 21">
    <name type="scientific">Reyranella soli</name>
    <dbReference type="NCBI Taxonomy" id="1230389"/>
    <lineage>
        <taxon>Bacteria</taxon>
        <taxon>Pseudomonadati</taxon>
        <taxon>Pseudomonadota</taxon>
        <taxon>Alphaproteobacteria</taxon>
        <taxon>Hyphomicrobiales</taxon>
        <taxon>Reyranellaceae</taxon>
        <taxon>Reyranella</taxon>
    </lineage>
</organism>
<evidence type="ECO:0000256" key="18">
    <source>
        <dbReference type="SAM" id="Phobius"/>
    </source>
</evidence>
<dbReference type="SFLD" id="SFLDG00002">
    <property type="entry name" value="C1.7:_P-type_atpase_like"/>
    <property type="match status" value="1"/>
</dbReference>
<dbReference type="Pfam" id="PF00689">
    <property type="entry name" value="Cation_ATPase_C"/>
    <property type="match status" value="1"/>
</dbReference>
<feature type="domain" description="Cation-transporting P-type ATPase N-terminal" evidence="19">
    <location>
        <begin position="23"/>
        <end position="96"/>
    </location>
</feature>
<dbReference type="SUPFAM" id="SSF81665">
    <property type="entry name" value="Calcium ATPase, transmembrane domain M"/>
    <property type="match status" value="1"/>
</dbReference>
<dbReference type="InterPro" id="IPR004014">
    <property type="entry name" value="ATPase_P-typ_cation-transptr_N"/>
</dbReference>
<dbReference type="Gene3D" id="3.40.50.1000">
    <property type="entry name" value="HAD superfamily/HAD-like"/>
    <property type="match status" value="1"/>
</dbReference>
<evidence type="ECO:0000313" key="21">
    <source>
        <dbReference type="Proteomes" id="UP000321058"/>
    </source>
</evidence>
<evidence type="ECO:0000256" key="3">
    <source>
        <dbReference type="ARBA" id="ARBA00008746"/>
    </source>
</evidence>
<feature type="transmembrane region" description="Helical" evidence="18">
    <location>
        <begin position="795"/>
        <end position="813"/>
    </location>
</feature>
<evidence type="ECO:0000256" key="17">
    <source>
        <dbReference type="ARBA" id="ARBA00047295"/>
    </source>
</evidence>
<dbReference type="PROSITE" id="PS00154">
    <property type="entry name" value="ATPASE_E1_E2"/>
    <property type="match status" value="1"/>
</dbReference>
<keyword evidence="12" id="KW-0460">Magnesium</keyword>
<dbReference type="InterPro" id="IPR008250">
    <property type="entry name" value="ATPase_P-typ_transduc_dom_A_sf"/>
</dbReference>
<evidence type="ECO:0000256" key="6">
    <source>
        <dbReference type="ARBA" id="ARBA00022475"/>
    </source>
</evidence>
<dbReference type="GO" id="GO:0005886">
    <property type="term" value="C:plasma membrane"/>
    <property type="evidence" value="ECO:0007669"/>
    <property type="project" value="UniProtKB-SubCell"/>
</dbReference>
<dbReference type="Pfam" id="PF00122">
    <property type="entry name" value="E1-E2_ATPase"/>
    <property type="match status" value="1"/>
</dbReference>
<dbReference type="InterPro" id="IPR059000">
    <property type="entry name" value="ATPase_P-type_domA"/>
</dbReference>
<dbReference type="InterPro" id="IPR006068">
    <property type="entry name" value="ATPase_P-typ_cation-transptr_C"/>
</dbReference>
<keyword evidence="14 18" id="KW-1133">Transmembrane helix</keyword>
<evidence type="ECO:0000256" key="4">
    <source>
        <dbReference type="ARBA" id="ARBA00012786"/>
    </source>
</evidence>
<evidence type="ECO:0000256" key="9">
    <source>
        <dbReference type="ARBA" id="ARBA00022692"/>
    </source>
</evidence>
<dbReference type="PANTHER" id="PTHR42861">
    <property type="entry name" value="CALCIUM-TRANSPORTING ATPASE"/>
    <property type="match status" value="1"/>
</dbReference>
<dbReference type="Pfam" id="PF00702">
    <property type="entry name" value="Hydrolase"/>
    <property type="match status" value="1"/>
</dbReference>
<keyword evidence="7" id="KW-0997">Cell inner membrane</keyword>
<evidence type="ECO:0000259" key="19">
    <source>
        <dbReference type="SMART" id="SM00831"/>
    </source>
</evidence>
<feature type="transmembrane region" description="Helical" evidence="18">
    <location>
        <begin position="258"/>
        <end position="280"/>
    </location>
</feature>
<dbReference type="Proteomes" id="UP000321058">
    <property type="component" value="Unassembled WGS sequence"/>
</dbReference>
<sequence>MTCVKSDVALLTMVPIHVNLSAPFWTVDKETLCRRLDCSGSGLDGAEAAARLARYGANTDTAPPRLGVVRAILRRLLEPLCLILMAAAAVSVATGDQIGGIIIATILAMSIGLDTLQEGRAAKAAEMLRQSVALKAEVRRDGAFVEIPTDRVVPGDVVRIRAGDIVPADGLLLQASAFTTGEAALTGEPYPVEKRSGLVSSHNAAEATNAVFRGSVAQTGEALALVVGTGPSTLFGTAAAALAEDQAPSPFQRDLHSLGLLIARLSIALIVVVFAANVLFGRPILQSLMFSVALAVGLTPELLPMITTVTLTRGALRMAARKVIVKRLAAIHDLGSMTVLCTDKTGTLTSAQITLAQSLDADGQQSDRPATLGAMAARLGGDRGTLDAALIAGTGHTEPAWMLLYRRAFDFHRRLGSVLAEGPDGKLLVVKGAPEAVLALCAAVRRPTGILPMTEVQRAGIQQQVRALAEQGLRSVAVASRAWSADSRELEADDETNLVYEGICTFADPPKPTCTAAVTRLAAAGVRVKILSGDDPIVVRRLAALVGLNASTVLSGSDIARLSDEALAVQIRTADAFGRLAPDQKSRLVKALQANGETVGFLGDGINDAPALKAADIGLSVDGATGVAQAAADMILLAPDLEVVADGIQEGRRTFANILKYVRMGASSNFGNMLSMAAASVFLPFLPMLPIQILLNNLLYDFSEIGIPFDTVRPEATAKPQVWDLRRLMRFAGVMGPVSSIFDLLTFTGLLLIFQVTPEQFRTAWFVESMATQILVIFIIRTAGRPWSNPPHPTLTASSLIALGVALILPFSPVAEWFEFTTLPAGVLVAIGLLVCFYLIAAELLKRIAILERDR</sequence>
<keyword evidence="15 18" id="KW-0472">Membrane</keyword>
<evidence type="ECO:0000256" key="14">
    <source>
        <dbReference type="ARBA" id="ARBA00022989"/>
    </source>
</evidence>
<evidence type="ECO:0000256" key="10">
    <source>
        <dbReference type="ARBA" id="ARBA00022741"/>
    </source>
</evidence>
<dbReference type="InterPro" id="IPR001757">
    <property type="entry name" value="P_typ_ATPase"/>
</dbReference>
<keyword evidence="10" id="KW-0547">Nucleotide-binding</keyword>
<dbReference type="EMBL" id="BKAJ01000075">
    <property type="protein sequence ID" value="GEP57187.1"/>
    <property type="molecule type" value="Genomic_DNA"/>
</dbReference>
<dbReference type="InterPro" id="IPR023214">
    <property type="entry name" value="HAD_sf"/>
</dbReference>
<keyword evidence="21" id="KW-1185">Reference proteome</keyword>
<comment type="function">
    <text evidence="1">Mediates magnesium influx to the cytosol.</text>
</comment>
<dbReference type="Gene3D" id="3.40.1110.10">
    <property type="entry name" value="Calcium-transporting ATPase, cytoplasmic domain N"/>
    <property type="match status" value="1"/>
</dbReference>
<evidence type="ECO:0000256" key="2">
    <source>
        <dbReference type="ARBA" id="ARBA00004429"/>
    </source>
</evidence>
<dbReference type="AlphaFoldDB" id="A0A512NE03"/>
<gene>
    <name evidence="20" type="ORF">RSO01_43530</name>
</gene>
<feature type="transmembrane region" description="Helical" evidence="18">
    <location>
        <begin position="292"/>
        <end position="312"/>
    </location>
</feature>
<evidence type="ECO:0000256" key="1">
    <source>
        <dbReference type="ARBA" id="ARBA00003954"/>
    </source>
</evidence>
<evidence type="ECO:0000256" key="8">
    <source>
        <dbReference type="ARBA" id="ARBA00022553"/>
    </source>
</evidence>
<dbReference type="SUPFAM" id="SSF56784">
    <property type="entry name" value="HAD-like"/>
    <property type="match status" value="1"/>
</dbReference>
<proteinExistence type="inferred from homology"/>
<evidence type="ECO:0000256" key="5">
    <source>
        <dbReference type="ARBA" id="ARBA00013555"/>
    </source>
</evidence>
<feature type="transmembrane region" description="Helical" evidence="18">
    <location>
        <begin position="763"/>
        <end position="783"/>
    </location>
</feature>
<dbReference type="SUPFAM" id="SSF81653">
    <property type="entry name" value="Calcium ATPase, transduction domain A"/>
    <property type="match status" value="1"/>
</dbReference>
<comment type="catalytic activity">
    <reaction evidence="17">
        <text>Mg(2+)(out) + ATP + H2O = Mg(2+)(in) + ADP + phosphate + H(+)</text>
        <dbReference type="Rhea" id="RHEA:10260"/>
        <dbReference type="ChEBI" id="CHEBI:15377"/>
        <dbReference type="ChEBI" id="CHEBI:15378"/>
        <dbReference type="ChEBI" id="CHEBI:18420"/>
        <dbReference type="ChEBI" id="CHEBI:30616"/>
        <dbReference type="ChEBI" id="CHEBI:43474"/>
        <dbReference type="ChEBI" id="CHEBI:456216"/>
        <dbReference type="EC" id="7.2.2.14"/>
    </reaction>
</comment>
<dbReference type="SFLD" id="SFLDF00027">
    <property type="entry name" value="p-type_atpase"/>
    <property type="match status" value="1"/>
</dbReference>
<protein>
    <recommendedName>
        <fullName evidence="5">Magnesium-transporting ATPase, P-type 1</fullName>
        <ecNumber evidence="4">7.2.2.14</ecNumber>
    </recommendedName>
    <alternativeName>
        <fullName evidence="16">Mg(2+) transport ATPase, P-type 1</fullName>
    </alternativeName>
</protein>
<keyword evidence="8" id="KW-0597">Phosphoprotein</keyword>
<dbReference type="PRINTS" id="PR01836">
    <property type="entry name" value="MGATPASE"/>
</dbReference>
<comment type="subcellular location">
    <subcellularLocation>
        <location evidence="2">Cell inner membrane</location>
        <topology evidence="2">Multi-pass membrane protein</topology>
    </subcellularLocation>
</comment>
<dbReference type="NCBIfam" id="TIGR01524">
    <property type="entry name" value="ATPase-IIIB_Mg"/>
    <property type="match status" value="1"/>
</dbReference>
<dbReference type="GO" id="GO:0005524">
    <property type="term" value="F:ATP binding"/>
    <property type="evidence" value="ECO:0007669"/>
    <property type="project" value="UniProtKB-KW"/>
</dbReference>
<keyword evidence="9 18" id="KW-0812">Transmembrane</keyword>
<evidence type="ECO:0000256" key="7">
    <source>
        <dbReference type="ARBA" id="ARBA00022519"/>
    </source>
</evidence>
<keyword evidence="11" id="KW-0067">ATP-binding</keyword>
<feature type="transmembrane region" description="Helical" evidence="18">
    <location>
        <begin position="731"/>
        <end position="757"/>
    </location>
</feature>
<comment type="similarity">
    <text evidence="3">Belongs to the cation transport ATPase (P-type) (TC 3.A.3) family. Type IIIB subfamily.</text>
</comment>
<dbReference type="InterPro" id="IPR023298">
    <property type="entry name" value="ATPase_P-typ_TM_dom_sf"/>
</dbReference>
<dbReference type="InterPro" id="IPR018303">
    <property type="entry name" value="ATPase_P-typ_P_site"/>
</dbReference>
<dbReference type="Gene3D" id="1.20.1110.10">
    <property type="entry name" value="Calcium-transporting ATPase, transmembrane domain"/>
    <property type="match status" value="1"/>
</dbReference>
<dbReference type="InterPro" id="IPR036412">
    <property type="entry name" value="HAD-like_sf"/>
</dbReference>
<dbReference type="GO" id="GO:0015444">
    <property type="term" value="F:P-type magnesium transporter activity"/>
    <property type="evidence" value="ECO:0007669"/>
    <property type="project" value="UniProtKB-EC"/>
</dbReference>
<accession>A0A512NE03</accession>
<dbReference type="NCBIfam" id="TIGR01494">
    <property type="entry name" value="ATPase_P-type"/>
    <property type="match status" value="2"/>
</dbReference>
<comment type="caution">
    <text evidence="20">The sequence shown here is derived from an EMBL/GenBank/DDBJ whole genome shotgun (WGS) entry which is preliminary data.</text>
</comment>
<dbReference type="GO" id="GO:0016887">
    <property type="term" value="F:ATP hydrolysis activity"/>
    <property type="evidence" value="ECO:0007669"/>
    <property type="project" value="InterPro"/>
</dbReference>
<keyword evidence="6" id="KW-1003">Cell membrane</keyword>
<dbReference type="SMART" id="SM00831">
    <property type="entry name" value="Cation_ATPase_N"/>
    <property type="match status" value="1"/>
</dbReference>
<evidence type="ECO:0000256" key="12">
    <source>
        <dbReference type="ARBA" id="ARBA00022842"/>
    </source>
</evidence>
<dbReference type="InterPro" id="IPR006415">
    <property type="entry name" value="P-type_ATPase_IIIB"/>
</dbReference>
<dbReference type="InterPro" id="IPR044492">
    <property type="entry name" value="P_typ_ATPase_HD_dom"/>
</dbReference>
<evidence type="ECO:0000313" key="20">
    <source>
        <dbReference type="EMBL" id="GEP57187.1"/>
    </source>
</evidence>
<evidence type="ECO:0000256" key="13">
    <source>
        <dbReference type="ARBA" id="ARBA00022967"/>
    </source>
</evidence>
<evidence type="ECO:0000256" key="15">
    <source>
        <dbReference type="ARBA" id="ARBA00023136"/>
    </source>
</evidence>
<name>A0A512NE03_9HYPH</name>
<dbReference type="InterPro" id="IPR023299">
    <property type="entry name" value="ATPase_P-typ_cyto_dom_N"/>
</dbReference>
<evidence type="ECO:0000256" key="16">
    <source>
        <dbReference type="ARBA" id="ARBA00029806"/>
    </source>
</evidence>
<dbReference type="SFLD" id="SFLDS00003">
    <property type="entry name" value="Haloacid_Dehalogenase"/>
    <property type="match status" value="1"/>
</dbReference>
<dbReference type="Gene3D" id="2.70.150.10">
    <property type="entry name" value="Calcium-transporting ATPase, cytoplasmic transduction domain A"/>
    <property type="match status" value="1"/>
</dbReference>
<evidence type="ECO:0000256" key="11">
    <source>
        <dbReference type="ARBA" id="ARBA00022840"/>
    </source>
</evidence>
<feature type="transmembrane region" description="Helical" evidence="18">
    <location>
        <begin position="825"/>
        <end position="845"/>
    </location>
</feature>
<reference evidence="20 21" key="1">
    <citation type="submission" date="2019-07" db="EMBL/GenBank/DDBJ databases">
        <title>Whole genome shotgun sequence of Reyranella soli NBRC 108950.</title>
        <authorList>
            <person name="Hosoyama A."/>
            <person name="Uohara A."/>
            <person name="Ohji S."/>
            <person name="Ichikawa N."/>
        </authorList>
    </citation>
    <scope>NUCLEOTIDE SEQUENCE [LARGE SCALE GENOMIC DNA]</scope>
    <source>
        <strain evidence="20 21">NBRC 108950</strain>
    </source>
</reference>
<dbReference type="EC" id="7.2.2.14" evidence="4"/>
<keyword evidence="13" id="KW-1278">Translocase</keyword>
<dbReference type="Pfam" id="PF00690">
    <property type="entry name" value="Cation_ATPase_N"/>
    <property type="match status" value="1"/>
</dbReference>